<dbReference type="CDD" id="cd00609">
    <property type="entry name" value="AAT_like"/>
    <property type="match status" value="1"/>
</dbReference>
<dbReference type="RefSeq" id="WP_022430221.1">
    <property type="nucleotide sequence ID" value="NZ_FR899240.1"/>
</dbReference>
<accession>R7GVA2</accession>
<dbReference type="PANTHER" id="PTHR43525">
    <property type="entry name" value="PROTEIN MALY"/>
    <property type="match status" value="1"/>
</dbReference>
<feature type="domain" description="Aminotransferase class I/classII large" evidence="6">
    <location>
        <begin position="26"/>
        <end position="383"/>
    </location>
</feature>
<dbReference type="GO" id="GO:0030170">
    <property type="term" value="F:pyridoxal phosphate binding"/>
    <property type="evidence" value="ECO:0007669"/>
    <property type="project" value="InterPro"/>
</dbReference>
<dbReference type="InterPro" id="IPR004839">
    <property type="entry name" value="Aminotransferase_I/II_large"/>
</dbReference>
<comment type="caution">
    <text evidence="7">The sequence shown here is derived from an EMBL/GenBank/DDBJ whole genome shotgun (WGS) entry which is preliminary data.</text>
</comment>
<dbReference type="GO" id="GO:0047804">
    <property type="term" value="F:cysteine-S-conjugate beta-lyase activity"/>
    <property type="evidence" value="ECO:0007669"/>
    <property type="project" value="UniProtKB-EC"/>
</dbReference>
<keyword evidence="3" id="KW-0663">Pyridoxal phosphate</keyword>
<dbReference type="SUPFAM" id="SSF53383">
    <property type="entry name" value="PLP-dependent transferases"/>
    <property type="match status" value="1"/>
</dbReference>
<dbReference type="InterPro" id="IPR051798">
    <property type="entry name" value="Class-II_PLP-Dep_Aminotrans"/>
</dbReference>
<evidence type="ECO:0000256" key="5">
    <source>
        <dbReference type="ARBA" id="ARBA00037974"/>
    </source>
</evidence>
<dbReference type="InterPro" id="IPR015424">
    <property type="entry name" value="PyrdxlP-dep_Trfase"/>
</dbReference>
<evidence type="ECO:0000256" key="3">
    <source>
        <dbReference type="ARBA" id="ARBA00022898"/>
    </source>
</evidence>
<dbReference type="InterPro" id="IPR015421">
    <property type="entry name" value="PyrdxlP-dep_Trfase_major"/>
</dbReference>
<name>R7GVA2_9BACT</name>
<dbReference type="AlphaFoldDB" id="R7GVA2"/>
<gene>
    <name evidence="7" type="ORF">BN741_00998</name>
</gene>
<reference evidence="7" key="1">
    <citation type="submission" date="2012-11" db="EMBL/GenBank/DDBJ databases">
        <title>Dependencies among metagenomic species, viruses, plasmids and units of genetic variation.</title>
        <authorList>
            <person name="Nielsen H.B."/>
            <person name="Almeida M."/>
            <person name="Juncker A.S."/>
            <person name="Rasmussen S."/>
            <person name="Li J."/>
            <person name="Sunagawa S."/>
            <person name="Plichta D."/>
            <person name="Gautier L."/>
            <person name="Le Chatelier E."/>
            <person name="Peletier E."/>
            <person name="Bonde I."/>
            <person name="Nielsen T."/>
            <person name="Manichanh C."/>
            <person name="Arumugam M."/>
            <person name="Batto J."/>
            <person name="Santos M.B.Q.D."/>
            <person name="Blom N."/>
            <person name="Borruel N."/>
            <person name="Burgdorf K.S."/>
            <person name="Boumezbeur F."/>
            <person name="Casellas F."/>
            <person name="Dore J."/>
            <person name="Guarner F."/>
            <person name="Hansen T."/>
            <person name="Hildebrand F."/>
            <person name="Kaas R.S."/>
            <person name="Kennedy S."/>
            <person name="Kristiansen K."/>
            <person name="Kultima J.R."/>
            <person name="Leonard P."/>
            <person name="Levenez F."/>
            <person name="Lund O."/>
            <person name="Moumen B."/>
            <person name="Le Paslier D."/>
            <person name="Pons N."/>
            <person name="Pedersen O."/>
            <person name="Prifti E."/>
            <person name="Qin J."/>
            <person name="Raes J."/>
            <person name="Tap J."/>
            <person name="Tims S."/>
            <person name="Ussery D.W."/>
            <person name="Yamada T."/>
            <person name="MetaHit consortium"/>
            <person name="Renault P."/>
            <person name="Sicheritz-Ponten T."/>
            <person name="Bork P."/>
            <person name="Wang J."/>
            <person name="Brunak S."/>
            <person name="Ehrlich S.D."/>
        </authorList>
    </citation>
    <scope>NUCLEOTIDE SEQUENCE [LARGE SCALE GENOMIC DNA]</scope>
</reference>
<dbReference type="PANTHER" id="PTHR43525:SF1">
    <property type="entry name" value="PROTEIN MALY"/>
    <property type="match status" value="1"/>
</dbReference>
<dbReference type="Gene3D" id="3.40.640.10">
    <property type="entry name" value="Type I PLP-dependent aspartate aminotransferase-like (Major domain)"/>
    <property type="match status" value="1"/>
</dbReference>
<dbReference type="InterPro" id="IPR027619">
    <property type="entry name" value="C-S_lyase_PatB-like"/>
</dbReference>
<dbReference type="STRING" id="1263103.BN741_00998"/>
<proteinExistence type="inferred from homology"/>
<evidence type="ECO:0000259" key="6">
    <source>
        <dbReference type="Pfam" id="PF00155"/>
    </source>
</evidence>
<organism evidence="7 8">
    <name type="scientific">Leyella stercorea CAG:629</name>
    <dbReference type="NCBI Taxonomy" id="1263103"/>
    <lineage>
        <taxon>Bacteria</taxon>
        <taxon>Pseudomonadati</taxon>
        <taxon>Bacteroidota</taxon>
        <taxon>Bacteroidia</taxon>
        <taxon>Bacteroidales</taxon>
        <taxon>Prevotellaceae</taxon>
        <taxon>Leyella</taxon>
    </lineage>
</organism>
<comment type="similarity">
    <text evidence="5">Belongs to the class-II pyridoxal-phosphate-dependent aminotransferase family. MalY/PatB cystathionine beta-lyase subfamily.</text>
</comment>
<keyword evidence="4 7" id="KW-0456">Lyase</keyword>
<evidence type="ECO:0000313" key="7">
    <source>
        <dbReference type="EMBL" id="CDE31314.1"/>
    </source>
</evidence>
<dbReference type="Gene3D" id="3.90.1150.10">
    <property type="entry name" value="Aspartate Aminotransferase, domain 1"/>
    <property type="match status" value="1"/>
</dbReference>
<dbReference type="Pfam" id="PF00155">
    <property type="entry name" value="Aminotran_1_2"/>
    <property type="match status" value="1"/>
</dbReference>
<dbReference type="NCBIfam" id="TIGR04350">
    <property type="entry name" value="C_S_lyase_PatB"/>
    <property type="match status" value="1"/>
</dbReference>
<protein>
    <recommendedName>
        <fullName evidence="2">cysteine-S-conjugate beta-lyase</fullName>
        <ecNumber evidence="2">4.4.1.13</ecNumber>
    </recommendedName>
</protein>
<evidence type="ECO:0000313" key="8">
    <source>
        <dbReference type="Proteomes" id="UP000018072"/>
    </source>
</evidence>
<evidence type="ECO:0000256" key="4">
    <source>
        <dbReference type="ARBA" id="ARBA00023239"/>
    </source>
</evidence>
<evidence type="ECO:0000256" key="1">
    <source>
        <dbReference type="ARBA" id="ARBA00001933"/>
    </source>
</evidence>
<dbReference type="InterPro" id="IPR015422">
    <property type="entry name" value="PyrdxlP-dep_Trfase_small"/>
</dbReference>
<dbReference type="EMBL" id="CBIT010000086">
    <property type="protein sequence ID" value="CDE31314.1"/>
    <property type="molecule type" value="Genomic_DNA"/>
</dbReference>
<evidence type="ECO:0000256" key="2">
    <source>
        <dbReference type="ARBA" id="ARBA00012224"/>
    </source>
</evidence>
<dbReference type="EC" id="4.4.1.13" evidence="2"/>
<comment type="cofactor">
    <cofactor evidence="1">
        <name>pyridoxal 5'-phosphate</name>
        <dbReference type="ChEBI" id="CHEBI:597326"/>
    </cofactor>
</comment>
<sequence>MEYDFSRPTERRGTDSYKWDSAPETDIIPLWVADMDFETFPGITEALQRRVAHGIFGYTRVPEAYYEAVCNWFGKHHGWHIDREDIIYTSGVVPAVSAVIKALTLPGDQVIVQGPVYNCFFSSIRNNGCETVSNSLIYNKEKLRYEIDFDDLERKLAHERARLMLICNPHNPGGRVWTRDELTRVAELCRKYGVRVVSDEIHCELTLYDNEYMPFGSLPDELSHGSITCCSPSKAFNTAGLQIANIVCRDAEVRNRIDRAININEVCDVNPFGVIALQAAYSDEGYEWLTQLRAYISSNYDLLRERFARELPKCKVMRMEGTYLAWIDCSELHISSDEIEEMLMYENKVWVNAGSMYGTEGAAFIRINMACTSELLNEGITRIVNGLGDK</sequence>
<dbReference type="Proteomes" id="UP000018072">
    <property type="component" value="Unassembled WGS sequence"/>
</dbReference>